<dbReference type="Gene3D" id="3.30.420.40">
    <property type="match status" value="1"/>
</dbReference>
<reference evidence="2" key="1">
    <citation type="journal article" date="2019" name="bioRxiv">
        <title>The Genome of the Zebra Mussel, Dreissena polymorpha: A Resource for Invasive Species Research.</title>
        <authorList>
            <person name="McCartney M.A."/>
            <person name="Auch B."/>
            <person name="Kono T."/>
            <person name="Mallez S."/>
            <person name="Zhang Y."/>
            <person name="Obille A."/>
            <person name="Becker A."/>
            <person name="Abrahante J.E."/>
            <person name="Garbe J."/>
            <person name="Badalamenti J.P."/>
            <person name="Herman A."/>
            <person name="Mangelson H."/>
            <person name="Liachko I."/>
            <person name="Sullivan S."/>
            <person name="Sone E.D."/>
            <person name="Koren S."/>
            <person name="Silverstein K.A.T."/>
            <person name="Beckman K.B."/>
            <person name="Gohl D.M."/>
        </authorList>
    </citation>
    <scope>NUCLEOTIDE SEQUENCE</scope>
    <source>
        <strain evidence="2">Duluth1</strain>
        <tissue evidence="2">Whole animal</tissue>
    </source>
</reference>
<comment type="function">
    <text evidence="1">Actins are highly conserved proteins that are involved in various types of cell motility and are ubiquitously expressed in all eukaryotic cells.</text>
</comment>
<name>A0A9D4DFS9_DREPO</name>
<dbReference type="AlphaFoldDB" id="A0A9D4DFS9"/>
<evidence type="ECO:0000313" key="2">
    <source>
        <dbReference type="EMBL" id="KAH3748158.1"/>
    </source>
</evidence>
<protein>
    <recommendedName>
        <fullName evidence="4">Actin</fullName>
    </recommendedName>
</protein>
<gene>
    <name evidence="2" type="ORF">DPMN_182595</name>
</gene>
<dbReference type="Proteomes" id="UP000828390">
    <property type="component" value="Unassembled WGS sequence"/>
</dbReference>
<reference evidence="2" key="2">
    <citation type="submission" date="2020-11" db="EMBL/GenBank/DDBJ databases">
        <authorList>
            <person name="McCartney M.A."/>
            <person name="Auch B."/>
            <person name="Kono T."/>
            <person name="Mallez S."/>
            <person name="Becker A."/>
            <person name="Gohl D.M."/>
            <person name="Silverstein K.A.T."/>
            <person name="Koren S."/>
            <person name="Bechman K.B."/>
            <person name="Herman A."/>
            <person name="Abrahante J.E."/>
            <person name="Garbe J."/>
        </authorList>
    </citation>
    <scope>NUCLEOTIDE SEQUENCE</scope>
    <source>
        <strain evidence="2">Duluth1</strain>
        <tissue evidence="2">Whole animal</tissue>
    </source>
</reference>
<evidence type="ECO:0008006" key="4">
    <source>
        <dbReference type="Google" id="ProtNLM"/>
    </source>
</evidence>
<evidence type="ECO:0000256" key="1">
    <source>
        <dbReference type="ARBA" id="ARBA00003520"/>
    </source>
</evidence>
<dbReference type="SUPFAM" id="SSF53067">
    <property type="entry name" value="Actin-like ATPase domain"/>
    <property type="match status" value="1"/>
</dbReference>
<dbReference type="InterPro" id="IPR004000">
    <property type="entry name" value="Actin"/>
</dbReference>
<accession>A0A9D4DFS9</accession>
<dbReference type="InterPro" id="IPR043129">
    <property type="entry name" value="ATPase_NBD"/>
</dbReference>
<comment type="caution">
    <text evidence="2">The sequence shown here is derived from an EMBL/GenBank/DDBJ whole genome shotgun (WGS) entry which is preliminary data.</text>
</comment>
<evidence type="ECO:0000313" key="3">
    <source>
        <dbReference type="Proteomes" id="UP000828390"/>
    </source>
</evidence>
<dbReference type="EMBL" id="JAIWYP010000010">
    <property type="protein sequence ID" value="KAH3748158.1"/>
    <property type="molecule type" value="Genomic_DNA"/>
</dbReference>
<keyword evidence="3" id="KW-1185">Reference proteome</keyword>
<sequence length="56" mass="6351">MAPSSMKIKIIALPERKNSVWIGGSILASMSTFQPMLISKQEYDKFGVSNFHRKCF</sequence>
<proteinExistence type="predicted"/>
<organism evidence="2 3">
    <name type="scientific">Dreissena polymorpha</name>
    <name type="common">Zebra mussel</name>
    <name type="synonym">Mytilus polymorpha</name>
    <dbReference type="NCBI Taxonomy" id="45954"/>
    <lineage>
        <taxon>Eukaryota</taxon>
        <taxon>Metazoa</taxon>
        <taxon>Spiralia</taxon>
        <taxon>Lophotrochozoa</taxon>
        <taxon>Mollusca</taxon>
        <taxon>Bivalvia</taxon>
        <taxon>Autobranchia</taxon>
        <taxon>Heteroconchia</taxon>
        <taxon>Euheterodonta</taxon>
        <taxon>Imparidentia</taxon>
        <taxon>Neoheterodontei</taxon>
        <taxon>Myida</taxon>
        <taxon>Dreissenoidea</taxon>
        <taxon>Dreissenidae</taxon>
        <taxon>Dreissena</taxon>
    </lineage>
</organism>
<dbReference type="Pfam" id="PF00022">
    <property type="entry name" value="Actin"/>
    <property type="match status" value="1"/>
</dbReference>